<evidence type="ECO:0000256" key="1">
    <source>
        <dbReference type="SAM" id="SignalP"/>
    </source>
</evidence>
<name>A0AAD7XL51_9STRA</name>
<proteinExistence type="predicted"/>
<keyword evidence="1" id="KW-0732">Signal</keyword>
<reference evidence="2" key="1">
    <citation type="submission" date="2023-01" db="EMBL/GenBank/DDBJ databases">
        <title>Metagenome sequencing of chrysophaentin producing Chrysophaeum taylorii.</title>
        <authorList>
            <person name="Davison J."/>
            <person name="Bewley C."/>
        </authorList>
    </citation>
    <scope>NUCLEOTIDE SEQUENCE</scope>
    <source>
        <strain evidence="2">NIES-1699</strain>
    </source>
</reference>
<evidence type="ECO:0008006" key="4">
    <source>
        <dbReference type="Google" id="ProtNLM"/>
    </source>
</evidence>
<protein>
    <recommendedName>
        <fullName evidence="4">AsmA-like C-terminal domain-containing protein</fullName>
    </recommendedName>
</protein>
<feature type="chain" id="PRO_5042092603" description="AsmA-like C-terminal domain-containing protein" evidence="1">
    <location>
        <begin position="30"/>
        <end position="228"/>
    </location>
</feature>
<dbReference type="EMBL" id="JAQMWT010000167">
    <property type="protein sequence ID" value="KAJ8608512.1"/>
    <property type="molecule type" value="Genomic_DNA"/>
</dbReference>
<evidence type="ECO:0000313" key="2">
    <source>
        <dbReference type="EMBL" id="KAJ8608512.1"/>
    </source>
</evidence>
<feature type="signal peptide" evidence="1">
    <location>
        <begin position="1"/>
        <end position="29"/>
    </location>
</feature>
<dbReference type="PANTHER" id="PTHR34133:SF8">
    <property type="entry name" value="OS07G0633000 PROTEIN"/>
    <property type="match status" value="1"/>
</dbReference>
<comment type="caution">
    <text evidence="2">The sequence shown here is derived from an EMBL/GenBank/DDBJ whole genome shotgun (WGS) entry which is preliminary data.</text>
</comment>
<sequence length="228" mass="25112">MRVRLHEARSRRQIVVWVLSFALTADALATTRVQPTSTFYRRTSLDTVEFGGRLNIDSTFDRVDPLAFAEFLTPVRVVGAAWDPKMVEALGDHAGSEVFRLKQEPFDFAGVLRVATSVDVRVRQIGTGLELESRDIDCRAAIGLAPPQKVDLAIRLNGVLDPQDAPVARLRGSFDLTVSGRLFGPVLLLPDPVLKTAAIAVNTGILGYARNRFVTGIYQDFQRYDNGA</sequence>
<dbReference type="InterPro" id="IPR018971">
    <property type="entry name" value="DUF1997"/>
</dbReference>
<keyword evidence="3" id="KW-1185">Reference proteome</keyword>
<dbReference type="PANTHER" id="PTHR34133">
    <property type="entry name" value="OS07G0633000 PROTEIN"/>
    <property type="match status" value="1"/>
</dbReference>
<dbReference type="Proteomes" id="UP001230188">
    <property type="component" value="Unassembled WGS sequence"/>
</dbReference>
<evidence type="ECO:0000313" key="3">
    <source>
        <dbReference type="Proteomes" id="UP001230188"/>
    </source>
</evidence>
<gene>
    <name evidence="2" type="ORF">CTAYLR_005721</name>
</gene>
<accession>A0AAD7XL51</accession>
<organism evidence="2 3">
    <name type="scientific">Chrysophaeum taylorii</name>
    <dbReference type="NCBI Taxonomy" id="2483200"/>
    <lineage>
        <taxon>Eukaryota</taxon>
        <taxon>Sar</taxon>
        <taxon>Stramenopiles</taxon>
        <taxon>Ochrophyta</taxon>
        <taxon>Pelagophyceae</taxon>
        <taxon>Pelagomonadales</taxon>
        <taxon>Pelagomonadaceae</taxon>
        <taxon>Chrysophaeum</taxon>
    </lineage>
</organism>
<dbReference type="AlphaFoldDB" id="A0AAD7XL51"/>
<dbReference type="Pfam" id="PF09366">
    <property type="entry name" value="DUF1997"/>
    <property type="match status" value="1"/>
</dbReference>